<evidence type="ECO:0000256" key="1">
    <source>
        <dbReference type="SAM" id="MobiDB-lite"/>
    </source>
</evidence>
<proteinExistence type="predicted"/>
<organism evidence="3 4">
    <name type="scientific">Aphanomyces astaci</name>
    <name type="common">Crayfish plague agent</name>
    <dbReference type="NCBI Taxonomy" id="112090"/>
    <lineage>
        <taxon>Eukaryota</taxon>
        <taxon>Sar</taxon>
        <taxon>Stramenopiles</taxon>
        <taxon>Oomycota</taxon>
        <taxon>Saprolegniomycetes</taxon>
        <taxon>Saprolegniales</taxon>
        <taxon>Verrucalvaceae</taxon>
        <taxon>Aphanomyces</taxon>
    </lineage>
</organism>
<evidence type="ECO:0000259" key="2">
    <source>
        <dbReference type="Pfam" id="PF04774"/>
    </source>
</evidence>
<dbReference type="EMBL" id="QUTI01057508">
    <property type="protein sequence ID" value="RLN96171.1"/>
    <property type="molecule type" value="Genomic_DNA"/>
</dbReference>
<dbReference type="Proteomes" id="UP000275652">
    <property type="component" value="Unassembled WGS sequence"/>
</dbReference>
<feature type="domain" description="Hyaluronan/mRNA-binding protein" evidence="2">
    <location>
        <begin position="40"/>
        <end position="72"/>
    </location>
</feature>
<accession>A0A9X8DJT3</accession>
<evidence type="ECO:0000313" key="3">
    <source>
        <dbReference type="EMBL" id="RLN96171.1"/>
    </source>
</evidence>
<dbReference type="InterPro" id="IPR006861">
    <property type="entry name" value="HABP4_PAIRBP1-bd"/>
</dbReference>
<dbReference type="AlphaFoldDB" id="A0A9X8DJT3"/>
<reference evidence="3 4" key="1">
    <citation type="journal article" date="2018" name="J. Invertebr. Pathol.">
        <title>New genotyping method for the causative agent of crayfish plague (Aphanomyces astaci) based on whole genome data.</title>
        <authorList>
            <person name="Minardi D."/>
            <person name="Studholme D.J."/>
            <person name="van der Giezen M."/>
            <person name="Pretto T."/>
            <person name="Oidtmann B."/>
        </authorList>
    </citation>
    <scope>NUCLEOTIDE SEQUENCE [LARGE SCALE GENOMIC DNA]</scope>
    <source>
        <strain evidence="3 4">KB13</strain>
    </source>
</reference>
<comment type="caution">
    <text evidence="3">The sequence shown here is derived from an EMBL/GenBank/DDBJ whole genome shotgun (WGS) entry which is preliminary data.</text>
</comment>
<gene>
    <name evidence="3" type="ORF">DYB28_006693</name>
</gene>
<dbReference type="Pfam" id="PF04774">
    <property type="entry name" value="HABP4_PAI-RBP1"/>
    <property type="match status" value="1"/>
</dbReference>
<protein>
    <recommendedName>
        <fullName evidence="2">Hyaluronan/mRNA-binding protein domain-containing protein</fullName>
    </recommendedName>
</protein>
<feature type="compositionally biased region" description="Basic and acidic residues" evidence="1">
    <location>
        <begin position="79"/>
        <end position="95"/>
    </location>
</feature>
<evidence type="ECO:0000313" key="4">
    <source>
        <dbReference type="Proteomes" id="UP000275652"/>
    </source>
</evidence>
<feature type="compositionally biased region" description="Basic and acidic residues" evidence="1">
    <location>
        <begin position="27"/>
        <end position="40"/>
    </location>
</feature>
<feature type="region of interest" description="Disordered" evidence="1">
    <location>
        <begin position="19"/>
        <end position="95"/>
    </location>
</feature>
<name>A0A9X8DJT3_APHAT</name>
<sequence length="95" mass="10218">MRCCCCRHELIIEFALNTPPTTFDMPVSRELKNKKNDHKDRHSRGRAGSGAEPKKGGAGGHNWGSVLGTSEADAPGALDRGDPNYDSSDDGKLHA</sequence>